<evidence type="ECO:0000313" key="3">
    <source>
        <dbReference type="EMBL" id="SBO19536.1"/>
    </source>
</evidence>
<protein>
    <submittedName>
        <fullName evidence="3">CPW-WPC family protein, putative</fullName>
    </submittedName>
</protein>
<evidence type="ECO:0000259" key="2">
    <source>
        <dbReference type="SMART" id="SM01099"/>
    </source>
</evidence>
<dbReference type="NCBIfam" id="TIGR01492">
    <property type="entry name" value="CPW_WPC"/>
    <property type="match status" value="5"/>
</dbReference>
<evidence type="ECO:0000313" key="4">
    <source>
        <dbReference type="EMBL" id="SBO22765.1"/>
    </source>
</evidence>
<gene>
    <name evidence="3" type="ORF">PKNA1_C2_1329400</name>
    <name evidence="4" type="ORF">PKNA1_H1_1329400</name>
</gene>
<sequence length="419" mass="47279">MGPFLGKMLRTVLLFFSLSSIRGGISEDAWTCRKDYSRPCAEGWHQVNASRECVAPLSYRGPCPRFLQMENKTTKKRLLEGECRIFWPCLDQCERNYSLQCPEQWAPEDEKTCRPLAIYEGTCLPSHDFSNMTDAQKEIWSNKCETDWPCMASCKKDYSRGCPQGWTKEKDGSCYAPVKYSGPCLSRMSLLNVDEDMKVALEKLCNVSFPCVETCDLDMNDPCPTGWFVKSDAFGNALACLPPDNYRGPCGEETKLIGLTNLKSKKRMAYECAVKWPCSSVANLINYEQFCPDGWTKSEQYCVAPHNYVGPCAKKKLFATFERGMKKAYAEECDVEWPLLGKEAPVSYRRGSGKRSYTISLCNSQCVPLSSFSYDMASLHFNFCPLNDNAWTSAALRKRKYNIGPVEPFTGAIISGTVK</sequence>
<feature type="domain" description="CPW-WPC" evidence="2">
    <location>
        <begin position="284"/>
        <end position="341"/>
    </location>
</feature>
<feature type="signal peptide" evidence="1">
    <location>
        <begin position="1"/>
        <end position="23"/>
    </location>
</feature>
<organism evidence="3 5">
    <name type="scientific">Plasmodium knowlesi (strain H)</name>
    <dbReference type="NCBI Taxonomy" id="5851"/>
    <lineage>
        <taxon>Eukaryota</taxon>
        <taxon>Sar</taxon>
        <taxon>Alveolata</taxon>
        <taxon>Apicomplexa</taxon>
        <taxon>Aconoidasida</taxon>
        <taxon>Haemosporida</taxon>
        <taxon>Plasmodiidae</taxon>
        <taxon>Plasmodium</taxon>
        <taxon>Plasmodium (Plasmodium)</taxon>
    </lineage>
</organism>
<dbReference type="Pfam" id="PF09717">
    <property type="entry name" value="CPW_WPC"/>
    <property type="match status" value="5"/>
</dbReference>
<reference evidence="3" key="2">
    <citation type="submission" date="2016-05" db="EMBL/GenBank/DDBJ databases">
        <authorList>
            <person name="Lavstsen T."/>
            <person name="Jespersen J.S."/>
        </authorList>
    </citation>
    <scope>NUCLEOTIDE SEQUENCE [LARGE SCALE GENOMIC DNA]</scope>
</reference>
<evidence type="ECO:0000313" key="5">
    <source>
        <dbReference type="Proteomes" id="UP000182128"/>
    </source>
</evidence>
<name>A0A193R1P2_PLAKH</name>
<feature type="chain" id="PRO_5015052834" evidence="1">
    <location>
        <begin position="24"/>
        <end position="419"/>
    </location>
</feature>
<evidence type="ECO:0000313" key="6">
    <source>
        <dbReference type="Proteomes" id="UP000182142"/>
    </source>
</evidence>
<dbReference type="SMART" id="SM01099">
    <property type="entry name" value="CPW_WPC"/>
    <property type="match status" value="5"/>
</dbReference>
<dbReference type="InterPro" id="IPR006387">
    <property type="entry name" value="CPW_WPC_dom"/>
</dbReference>
<keyword evidence="1" id="KW-0732">Signal</keyword>
<dbReference type="Proteomes" id="UP000182142">
    <property type="component" value="Unassembled WGS sequence"/>
</dbReference>
<dbReference type="AlphaFoldDB" id="A0A193R1P2"/>
<feature type="domain" description="CPW-WPC" evidence="2">
    <location>
        <begin position="215"/>
        <end position="280"/>
    </location>
</feature>
<proteinExistence type="predicted"/>
<dbReference type="EMBL" id="CWHQ02000001">
    <property type="protein sequence ID" value="SBO19536.1"/>
    <property type="molecule type" value="Genomic_DNA"/>
</dbReference>
<reference evidence="5 6" key="1">
    <citation type="submission" date="2016-05" db="EMBL/GenBank/DDBJ databases">
        <authorList>
            <person name="Sharaf H."/>
        </authorList>
    </citation>
    <scope>NUCLEOTIDE SEQUENCE [LARGE SCALE GENOMIC DNA]</scope>
    <source>
        <strain evidence="5 6">H</strain>
    </source>
</reference>
<dbReference type="EMBL" id="CWHR02000004">
    <property type="protein sequence ID" value="SBO22765.1"/>
    <property type="molecule type" value="Genomic_DNA"/>
</dbReference>
<dbReference type="Proteomes" id="UP000182128">
    <property type="component" value="Unassembled WGS sequence"/>
</dbReference>
<evidence type="ECO:0000256" key="1">
    <source>
        <dbReference type="SAM" id="SignalP"/>
    </source>
</evidence>
<feature type="domain" description="CPW-WPC" evidence="2">
    <location>
        <begin position="93"/>
        <end position="152"/>
    </location>
</feature>
<feature type="domain" description="CPW-WPC" evidence="2">
    <location>
        <begin position="154"/>
        <end position="213"/>
    </location>
</feature>
<feature type="domain" description="CPW-WPC" evidence="2">
    <location>
        <begin position="32"/>
        <end position="91"/>
    </location>
</feature>
<accession>A0A193R1P2</accession>